<name>A0A1Q9LKR5_9PSEU</name>
<feature type="region of interest" description="Disordered" evidence="1">
    <location>
        <begin position="312"/>
        <end position="337"/>
    </location>
</feature>
<evidence type="ECO:0000256" key="1">
    <source>
        <dbReference type="SAM" id="MobiDB-lite"/>
    </source>
</evidence>
<accession>A0A1Q9LKR5</accession>
<gene>
    <name evidence="2" type="ORF">BJP25_21320</name>
</gene>
<reference evidence="2 3" key="1">
    <citation type="submission" date="2016-10" db="EMBL/GenBank/DDBJ databases">
        <title>The Draft Genome Sequence of Actinokineospora bangkokensis 44EHWT reveals the biosynthetic pathway of antifungal compounds Thailandins with unusual extender unit butylmalonyl-CoA.</title>
        <authorList>
            <person name="Greule A."/>
            <person name="Intra B."/>
            <person name="Flemming S."/>
            <person name="Rommel M.G."/>
            <person name="Panbangred W."/>
            <person name="Bechthold A."/>
        </authorList>
    </citation>
    <scope>NUCLEOTIDE SEQUENCE [LARGE SCALE GENOMIC DNA]</scope>
    <source>
        <strain evidence="2 3">44EHW</strain>
    </source>
</reference>
<organism evidence="2 3">
    <name type="scientific">Actinokineospora bangkokensis</name>
    <dbReference type="NCBI Taxonomy" id="1193682"/>
    <lineage>
        <taxon>Bacteria</taxon>
        <taxon>Bacillati</taxon>
        <taxon>Actinomycetota</taxon>
        <taxon>Actinomycetes</taxon>
        <taxon>Pseudonocardiales</taxon>
        <taxon>Pseudonocardiaceae</taxon>
        <taxon>Actinokineospora</taxon>
    </lineage>
</organism>
<dbReference type="AlphaFoldDB" id="A0A1Q9LKR5"/>
<keyword evidence="3" id="KW-1185">Reference proteome</keyword>
<feature type="compositionally biased region" description="Pro residues" evidence="1">
    <location>
        <begin position="318"/>
        <end position="327"/>
    </location>
</feature>
<sequence>MSPARLKSDGPPPIVHPGPTPAVVKQLYGTAWRCGFAGCLRPLYRVTDTGQQVLNSTIAHIHARSEGGPRWKKGMSAEDNRAPDNLMPMCLEHSKEIDDLWQNFPADLLREWKAQQLQECRGLEQSWQLNSRQVQDVMDTLDHRRIGTQTAGSSAVLAAARIVGQLGVVAGQQRTVVARAVGAWQALRNQVNRSMPPAWDATTGQVLRVEPSLMETRPHQVAVSEALAAAIAATQSPTTILIGELRAIEAADPDLVPWCAWVQGAAAVVVAASGRWPGSSSNPVHPLADNGDLSNALAELERAFTALSARWNGQAAEDPPPPPPPVVAEPESEAQRAAREHEELLDSARPWARVTGLAYDPDLYQRLLAATEHAVMFPVLPSLMAIGLFATTRLAASVARNADPDTYRSLITQAAALQPLAVAVALLRNLMSTAEKAERLELHDHARTTLVALMDVEQWREVAPWQDNEYHSRSLLDWTSSIHGEETVRDALAAGLTDTADLLGPLLIGIAAWTEQRDSHTWALRDYVRGIRDLPPWLPVDIVVTEIHRQFPDLKPTQHDNVSRDIKDLRDLAADLLRAATSIGSRTSEPPPAP</sequence>
<protein>
    <recommendedName>
        <fullName evidence="4">HNH endonuclease</fullName>
    </recommendedName>
</protein>
<dbReference type="STRING" id="1193682.BJP25_21320"/>
<evidence type="ECO:0000313" key="3">
    <source>
        <dbReference type="Proteomes" id="UP000186040"/>
    </source>
</evidence>
<dbReference type="EMBL" id="MKQR01000016">
    <property type="protein sequence ID" value="OLR92593.1"/>
    <property type="molecule type" value="Genomic_DNA"/>
</dbReference>
<dbReference type="Proteomes" id="UP000186040">
    <property type="component" value="Unassembled WGS sequence"/>
</dbReference>
<evidence type="ECO:0008006" key="4">
    <source>
        <dbReference type="Google" id="ProtNLM"/>
    </source>
</evidence>
<proteinExistence type="predicted"/>
<comment type="caution">
    <text evidence="2">The sequence shown here is derived from an EMBL/GenBank/DDBJ whole genome shotgun (WGS) entry which is preliminary data.</text>
</comment>
<evidence type="ECO:0000313" key="2">
    <source>
        <dbReference type="EMBL" id="OLR92593.1"/>
    </source>
</evidence>